<evidence type="ECO:0000259" key="3">
    <source>
        <dbReference type="Pfam" id="PF13193"/>
    </source>
</evidence>
<comment type="catalytic activity">
    <reaction evidence="1">
        <text>a long-chain fatty acid + ATP + CoA = a long-chain fatty acyl-CoA + AMP + diphosphate</text>
        <dbReference type="Rhea" id="RHEA:15421"/>
        <dbReference type="ChEBI" id="CHEBI:30616"/>
        <dbReference type="ChEBI" id="CHEBI:33019"/>
        <dbReference type="ChEBI" id="CHEBI:57287"/>
        <dbReference type="ChEBI" id="CHEBI:57560"/>
        <dbReference type="ChEBI" id="CHEBI:83139"/>
        <dbReference type="ChEBI" id="CHEBI:456215"/>
        <dbReference type="EC" id="6.2.1.3"/>
    </reaction>
    <physiologicalReaction direction="left-to-right" evidence="1">
        <dbReference type="Rhea" id="RHEA:15422"/>
    </physiologicalReaction>
</comment>
<evidence type="ECO:0000313" key="4">
    <source>
        <dbReference type="EMBL" id="KPJ69630.1"/>
    </source>
</evidence>
<gene>
    <name evidence="4" type="ORF">AMJ44_03235</name>
</gene>
<dbReference type="Gene3D" id="3.30.300.30">
    <property type="match status" value="1"/>
</dbReference>
<dbReference type="SUPFAM" id="SSF56801">
    <property type="entry name" value="Acetyl-CoA synthetase-like"/>
    <property type="match status" value="1"/>
</dbReference>
<dbReference type="AlphaFoldDB" id="A0A0S7Y4E7"/>
<proteinExistence type="predicted"/>
<dbReference type="Pfam" id="PF00501">
    <property type="entry name" value="AMP-binding"/>
    <property type="match status" value="1"/>
</dbReference>
<dbReference type="InterPro" id="IPR000873">
    <property type="entry name" value="AMP-dep_synth/lig_dom"/>
</dbReference>
<dbReference type="InterPro" id="IPR025110">
    <property type="entry name" value="AMP-bd_C"/>
</dbReference>
<dbReference type="Proteomes" id="UP000051861">
    <property type="component" value="Unassembled WGS sequence"/>
</dbReference>
<dbReference type="GO" id="GO:0016020">
    <property type="term" value="C:membrane"/>
    <property type="evidence" value="ECO:0007669"/>
    <property type="project" value="TreeGrafter"/>
</dbReference>
<dbReference type="PATRIC" id="fig|1703775.3.peg.520"/>
<dbReference type="PANTHER" id="PTHR43272:SF52">
    <property type="entry name" value="AMP-DEPENDENT SYNTHETASE_LIGASE DOMAIN-CONTAINING PROTEIN"/>
    <property type="match status" value="1"/>
</dbReference>
<dbReference type="EMBL" id="LIZX01000019">
    <property type="protein sequence ID" value="KPJ69630.1"/>
    <property type="molecule type" value="Genomic_DNA"/>
</dbReference>
<feature type="domain" description="AMP-binding enzyme C-terminal" evidence="3">
    <location>
        <begin position="440"/>
        <end position="532"/>
    </location>
</feature>
<dbReference type="InterPro" id="IPR045851">
    <property type="entry name" value="AMP-bd_C_sf"/>
</dbReference>
<evidence type="ECO:0000256" key="1">
    <source>
        <dbReference type="ARBA" id="ARBA00024484"/>
    </source>
</evidence>
<protein>
    <recommendedName>
        <fullName evidence="6">AMP-dependent synthetase/ligase domain-containing protein</fullName>
    </recommendedName>
</protein>
<dbReference type="PANTHER" id="PTHR43272">
    <property type="entry name" value="LONG-CHAIN-FATTY-ACID--COA LIGASE"/>
    <property type="match status" value="1"/>
</dbReference>
<sequence>MEITTIKEMLEQNAEKFRDQVAFQMKQDDGYRKITYPEVSELAKRIQEGLKNLGVAREDRVALISENRPEWSLSFLAIAGFGATVVPLDAMLSREEILPLLEDSGAKAIILSQKYVEYIRGTSVEGRKIIMEDFDKLPSPLSRPSPPEVGVDDLASIVYTSGTTGIPKGVMLSHGNIMSNVTSTVTLFDLGPKDNFLSVLPLHHTFETTAGFLGPFYCGCTITYAESLKSHNILQNMQETGVTVMCGVPLLYQLFYDGIMREVEEKKLKKIFSALFIISKFFRYVIGFNIGKYLFATVHKKFGGKIRFFVSGGAAIDPEVIRNFELMGFTILQGYGLTESAPILAACTLKNNRLGSVGRSVPGVEIKILGTEPVGEIVAFGPNIMKGYYKRKEQTSKTVVNGWLQTGDVGYLDEEGYLFITGRSKDVIVTASGVNVYPEEIEFLLNKIPAVKETCIMGAKIKEGVRKGTEEVMALIVPDEEYFEKLGKKEEAFIQETISREVEDLNKKMADYKRIARFVIRKEELPKTRIKKIKRFQVRKELNL</sequence>
<dbReference type="CDD" id="cd05907">
    <property type="entry name" value="VL_LC_FACS_like"/>
    <property type="match status" value="1"/>
</dbReference>
<accession>A0A0S7Y4E7</accession>
<dbReference type="InterPro" id="IPR042099">
    <property type="entry name" value="ANL_N_sf"/>
</dbReference>
<dbReference type="InterPro" id="IPR020845">
    <property type="entry name" value="AMP-binding_CS"/>
</dbReference>
<dbReference type="Pfam" id="PF13193">
    <property type="entry name" value="AMP-binding_C"/>
    <property type="match status" value="1"/>
</dbReference>
<dbReference type="Gene3D" id="3.40.50.12780">
    <property type="entry name" value="N-terminal domain of ligase-like"/>
    <property type="match status" value="1"/>
</dbReference>
<name>A0A0S7Y4E7_UNCSA</name>
<dbReference type="PROSITE" id="PS00455">
    <property type="entry name" value="AMP_BINDING"/>
    <property type="match status" value="1"/>
</dbReference>
<reference evidence="4 5" key="1">
    <citation type="journal article" date="2015" name="Microbiome">
        <title>Genomic resolution of linkages in carbon, nitrogen, and sulfur cycling among widespread estuary sediment bacteria.</title>
        <authorList>
            <person name="Baker B.J."/>
            <person name="Lazar C.S."/>
            <person name="Teske A.P."/>
            <person name="Dick G.J."/>
        </authorList>
    </citation>
    <scope>NUCLEOTIDE SEQUENCE [LARGE SCALE GENOMIC DNA]</scope>
    <source>
        <strain evidence="4">DG_54_3</strain>
    </source>
</reference>
<organism evidence="4 5">
    <name type="scientific">candidate division WOR-1 bacterium DG_54_3</name>
    <dbReference type="NCBI Taxonomy" id="1703775"/>
    <lineage>
        <taxon>Bacteria</taxon>
        <taxon>Bacillati</taxon>
        <taxon>Saganbacteria</taxon>
    </lineage>
</organism>
<comment type="caution">
    <text evidence="4">The sequence shown here is derived from an EMBL/GenBank/DDBJ whole genome shotgun (WGS) entry which is preliminary data.</text>
</comment>
<dbReference type="GO" id="GO:0004467">
    <property type="term" value="F:long-chain fatty acid-CoA ligase activity"/>
    <property type="evidence" value="ECO:0007669"/>
    <property type="project" value="UniProtKB-EC"/>
</dbReference>
<evidence type="ECO:0000259" key="2">
    <source>
        <dbReference type="Pfam" id="PF00501"/>
    </source>
</evidence>
<feature type="domain" description="AMP-dependent synthetase/ligase" evidence="2">
    <location>
        <begin position="10"/>
        <end position="389"/>
    </location>
</feature>
<evidence type="ECO:0000313" key="5">
    <source>
        <dbReference type="Proteomes" id="UP000051861"/>
    </source>
</evidence>
<evidence type="ECO:0008006" key="6">
    <source>
        <dbReference type="Google" id="ProtNLM"/>
    </source>
</evidence>